<dbReference type="GO" id="GO:0005524">
    <property type="term" value="F:ATP binding"/>
    <property type="evidence" value="ECO:0007669"/>
    <property type="project" value="UniProtKB-KW"/>
</dbReference>
<evidence type="ECO:0000256" key="9">
    <source>
        <dbReference type="ARBA" id="ARBA00048090"/>
    </source>
</evidence>
<evidence type="ECO:0000256" key="3">
    <source>
        <dbReference type="ARBA" id="ARBA00012054"/>
    </source>
</evidence>
<dbReference type="GO" id="GO:0019521">
    <property type="term" value="P:D-gluconate metabolic process"/>
    <property type="evidence" value="ECO:0007669"/>
    <property type="project" value="UniProtKB-KW"/>
</dbReference>
<protein>
    <recommendedName>
        <fullName evidence="3 10">Gluconokinase</fullName>
        <ecNumber evidence="3 10">2.7.1.12</ecNumber>
    </recommendedName>
</protein>
<keyword evidence="8" id="KW-0311">Gluconate utilization</keyword>
<keyword evidence="6 10" id="KW-0418">Kinase</keyword>
<dbReference type="Proteomes" id="UP000236721">
    <property type="component" value="Unassembled WGS sequence"/>
</dbReference>
<reference evidence="12" key="1">
    <citation type="submission" date="2016-10" db="EMBL/GenBank/DDBJ databases">
        <authorList>
            <person name="Varghese N."/>
            <person name="Submissions S."/>
        </authorList>
    </citation>
    <scope>NUCLEOTIDE SEQUENCE [LARGE SCALE GENOMIC DNA]</scope>
    <source>
        <strain evidence="12">CGMCC 1.7062</strain>
    </source>
</reference>
<keyword evidence="12" id="KW-1185">Reference proteome</keyword>
<keyword evidence="7 10" id="KW-0067">ATP-binding</keyword>
<keyword evidence="4 10" id="KW-0808">Transferase</keyword>
<dbReference type="Pfam" id="PF01202">
    <property type="entry name" value="SKI"/>
    <property type="match status" value="1"/>
</dbReference>
<evidence type="ECO:0000256" key="10">
    <source>
        <dbReference type="RuleBase" id="RU363066"/>
    </source>
</evidence>
<dbReference type="SUPFAM" id="SSF52540">
    <property type="entry name" value="P-loop containing nucleoside triphosphate hydrolases"/>
    <property type="match status" value="1"/>
</dbReference>
<comment type="similarity">
    <text evidence="2 10">Belongs to the gluconokinase GntK/GntV family.</text>
</comment>
<comment type="catalytic activity">
    <reaction evidence="9 10">
        <text>D-gluconate + ATP = 6-phospho-D-gluconate + ADP + H(+)</text>
        <dbReference type="Rhea" id="RHEA:19433"/>
        <dbReference type="ChEBI" id="CHEBI:15378"/>
        <dbReference type="ChEBI" id="CHEBI:18391"/>
        <dbReference type="ChEBI" id="CHEBI:30616"/>
        <dbReference type="ChEBI" id="CHEBI:58759"/>
        <dbReference type="ChEBI" id="CHEBI:456216"/>
        <dbReference type="EC" id="2.7.1.12"/>
    </reaction>
</comment>
<dbReference type="FunFam" id="3.40.50.300:FF:000522">
    <property type="entry name" value="Gluconokinase"/>
    <property type="match status" value="1"/>
</dbReference>
<keyword evidence="5 10" id="KW-0547">Nucleotide-binding</keyword>
<organism evidence="11 12">
    <name type="scientific">Vibrio hangzhouensis</name>
    <dbReference type="NCBI Taxonomy" id="462991"/>
    <lineage>
        <taxon>Bacteria</taxon>
        <taxon>Pseudomonadati</taxon>
        <taxon>Pseudomonadota</taxon>
        <taxon>Gammaproteobacteria</taxon>
        <taxon>Vibrionales</taxon>
        <taxon>Vibrionaceae</taxon>
        <taxon>Vibrio</taxon>
    </lineage>
</organism>
<evidence type="ECO:0000256" key="7">
    <source>
        <dbReference type="ARBA" id="ARBA00022840"/>
    </source>
</evidence>
<evidence type="ECO:0000256" key="6">
    <source>
        <dbReference type="ARBA" id="ARBA00022777"/>
    </source>
</evidence>
<accession>A0A1H6B7D4</accession>
<dbReference type="GO" id="GO:0046316">
    <property type="term" value="F:gluconokinase activity"/>
    <property type="evidence" value="ECO:0007669"/>
    <property type="project" value="UniProtKB-EC"/>
</dbReference>
<evidence type="ECO:0000256" key="4">
    <source>
        <dbReference type="ARBA" id="ARBA00022679"/>
    </source>
</evidence>
<comment type="pathway">
    <text evidence="1">Carbohydrate acid metabolism.</text>
</comment>
<dbReference type="InterPro" id="IPR006001">
    <property type="entry name" value="Therm_gnt_kin"/>
</dbReference>
<proteinExistence type="inferred from homology"/>
<evidence type="ECO:0000313" key="11">
    <source>
        <dbReference type="EMBL" id="SEG56761.1"/>
    </source>
</evidence>
<sequence length="169" mass="18951">MKIKNVLVMGVSGCGKSSIGERIASALDLPFHDGDDFHPTENVEKMRCGIPLTDDDRQEWLNTLNQLYVSNPGCVIACSALKPSYRDILRRDNGDLTIVYLKGNFDTIRDRMERRMNHYFSGESMLKSQFDTLVEPDNDEALIVDIDQSIEAVVASALAQIRGLENQTI</sequence>
<dbReference type="NCBIfam" id="TIGR01313">
    <property type="entry name" value="therm_gnt_kin"/>
    <property type="match status" value="1"/>
</dbReference>
<evidence type="ECO:0000256" key="2">
    <source>
        <dbReference type="ARBA" id="ARBA00008420"/>
    </source>
</evidence>
<dbReference type="EMBL" id="FNVG01000020">
    <property type="protein sequence ID" value="SEG56761.1"/>
    <property type="molecule type" value="Genomic_DNA"/>
</dbReference>
<dbReference type="PANTHER" id="PTHR43442:SF3">
    <property type="entry name" value="GLUCONOKINASE-RELATED"/>
    <property type="match status" value="1"/>
</dbReference>
<dbReference type="RefSeq" id="WP_103881624.1">
    <property type="nucleotide sequence ID" value="NZ_FNVG01000020.1"/>
</dbReference>
<dbReference type="CDD" id="cd02021">
    <property type="entry name" value="GntK"/>
    <property type="match status" value="1"/>
</dbReference>
<dbReference type="InterPro" id="IPR031322">
    <property type="entry name" value="Shikimate/glucono_kinase"/>
</dbReference>
<dbReference type="Gene3D" id="3.40.50.300">
    <property type="entry name" value="P-loop containing nucleotide triphosphate hydrolases"/>
    <property type="match status" value="1"/>
</dbReference>
<dbReference type="OrthoDB" id="9795716at2"/>
<evidence type="ECO:0000256" key="1">
    <source>
        <dbReference type="ARBA" id="ARBA00004761"/>
    </source>
</evidence>
<dbReference type="EC" id="2.7.1.12" evidence="3 10"/>
<gene>
    <name evidence="11" type="ORF">SAMN04488244_12021</name>
</gene>
<evidence type="ECO:0000256" key="5">
    <source>
        <dbReference type="ARBA" id="ARBA00022741"/>
    </source>
</evidence>
<evidence type="ECO:0000313" key="12">
    <source>
        <dbReference type="Proteomes" id="UP000236721"/>
    </source>
</evidence>
<dbReference type="InterPro" id="IPR027417">
    <property type="entry name" value="P-loop_NTPase"/>
</dbReference>
<dbReference type="AlphaFoldDB" id="A0A1H6B7D4"/>
<dbReference type="PANTHER" id="PTHR43442">
    <property type="entry name" value="GLUCONOKINASE-RELATED"/>
    <property type="match status" value="1"/>
</dbReference>
<dbReference type="GO" id="GO:0005737">
    <property type="term" value="C:cytoplasm"/>
    <property type="evidence" value="ECO:0007669"/>
    <property type="project" value="TreeGrafter"/>
</dbReference>
<evidence type="ECO:0000256" key="8">
    <source>
        <dbReference type="ARBA" id="ARBA00023064"/>
    </source>
</evidence>
<name>A0A1H6B7D4_9VIBR</name>